<keyword evidence="2" id="KW-1185">Reference proteome</keyword>
<evidence type="ECO:0000313" key="2">
    <source>
        <dbReference type="Proteomes" id="UP000602510"/>
    </source>
</evidence>
<gene>
    <name evidence="1" type="ORF">GN244_ATG11732</name>
</gene>
<name>A0A833SZN3_PHYIN</name>
<proteinExistence type="predicted"/>
<dbReference type="AlphaFoldDB" id="A0A833SZN3"/>
<evidence type="ECO:0000313" key="1">
    <source>
        <dbReference type="EMBL" id="KAF4036240.1"/>
    </source>
</evidence>
<sequence>MQSAGASPSNDSDVTEVLEYSDVACDSGVQSPFAAEDDADMYSTNASADGDMCRTTDAPDDVAHNTTNRHCEAQLSSFDVTCLETLRTTRSSNVDMSSARNSVEEALDLGDDFVGSIGSDEAAIASAIIIPDGGDTGDDEEQDSDSSLDYGIDSDEEDALSMNTTTLAEVSVYVSSWVLRH</sequence>
<comment type="caution">
    <text evidence="1">The sequence shown here is derived from an EMBL/GenBank/DDBJ whole genome shotgun (WGS) entry which is preliminary data.</text>
</comment>
<dbReference type="EMBL" id="WSZM01000275">
    <property type="protein sequence ID" value="KAF4036240.1"/>
    <property type="molecule type" value="Genomic_DNA"/>
</dbReference>
<accession>A0A833SZN3</accession>
<dbReference type="Proteomes" id="UP000602510">
    <property type="component" value="Unassembled WGS sequence"/>
</dbReference>
<protein>
    <submittedName>
        <fullName evidence="1">Uncharacterized protein</fullName>
    </submittedName>
</protein>
<reference evidence="1" key="1">
    <citation type="submission" date="2020-04" db="EMBL/GenBank/DDBJ databases">
        <title>Hybrid Assembly of Korean Phytophthora infestans isolates.</title>
        <authorList>
            <person name="Prokchorchik M."/>
            <person name="Lee Y."/>
            <person name="Seo J."/>
            <person name="Cho J.-H."/>
            <person name="Park Y.-E."/>
            <person name="Jang D.-C."/>
            <person name="Im J.-S."/>
            <person name="Choi J.-G."/>
            <person name="Park H.-J."/>
            <person name="Lee G.-B."/>
            <person name="Lee Y.-G."/>
            <person name="Hong S.-Y."/>
            <person name="Cho K."/>
            <person name="Sohn K.H."/>
        </authorList>
    </citation>
    <scope>NUCLEOTIDE SEQUENCE</scope>
    <source>
        <strain evidence="1">KR_1_A1</strain>
    </source>
</reference>
<organism evidence="1 2">
    <name type="scientific">Phytophthora infestans</name>
    <name type="common">Potato late blight agent</name>
    <name type="synonym">Botrytis infestans</name>
    <dbReference type="NCBI Taxonomy" id="4787"/>
    <lineage>
        <taxon>Eukaryota</taxon>
        <taxon>Sar</taxon>
        <taxon>Stramenopiles</taxon>
        <taxon>Oomycota</taxon>
        <taxon>Peronosporomycetes</taxon>
        <taxon>Peronosporales</taxon>
        <taxon>Peronosporaceae</taxon>
        <taxon>Phytophthora</taxon>
    </lineage>
</organism>